<comment type="caution">
    <text evidence="7">The sequence shown here is derived from an EMBL/GenBank/DDBJ whole genome shotgun (WGS) entry which is preliminary data.</text>
</comment>
<comment type="similarity">
    <text evidence="2">Belongs to the glycosyltransferase 2 family.</text>
</comment>
<organism evidence="7 8">
    <name type="scientific">Nocardia cyriacigeorgica</name>
    <dbReference type="NCBI Taxonomy" id="135487"/>
    <lineage>
        <taxon>Bacteria</taxon>
        <taxon>Bacillati</taxon>
        <taxon>Actinomycetota</taxon>
        <taxon>Actinomycetes</taxon>
        <taxon>Mycobacteriales</taxon>
        <taxon>Nocardiaceae</taxon>
        <taxon>Nocardia</taxon>
    </lineage>
</organism>
<dbReference type="RefSeq" id="WP_163845580.1">
    <property type="nucleotide sequence ID" value="NZ_AP026979.1"/>
</dbReference>
<protein>
    <submittedName>
        <fullName evidence="7">Glycosyltransferase family 2 protein</fullName>
    </submittedName>
</protein>
<name>A0A6P1CQV5_9NOCA</name>
<dbReference type="AlphaFoldDB" id="A0A6P1CQV5"/>
<evidence type="ECO:0000259" key="6">
    <source>
        <dbReference type="Pfam" id="PF19320"/>
    </source>
</evidence>
<feature type="domain" description="Galactofuranosyltransferase-2 C-terminal" evidence="6">
    <location>
        <begin position="443"/>
        <end position="635"/>
    </location>
</feature>
<dbReference type="EMBL" id="JAAGVB010000025">
    <property type="protein sequence ID" value="NEW34222.1"/>
    <property type="molecule type" value="Genomic_DNA"/>
</dbReference>
<dbReference type="InterPro" id="IPR029044">
    <property type="entry name" value="Nucleotide-diphossugar_trans"/>
</dbReference>
<evidence type="ECO:0000259" key="5">
    <source>
        <dbReference type="Pfam" id="PF17994"/>
    </source>
</evidence>
<evidence type="ECO:0000256" key="3">
    <source>
        <dbReference type="ARBA" id="ARBA00022676"/>
    </source>
</evidence>
<dbReference type="InterPro" id="IPR040492">
    <property type="entry name" value="GlfT2_N"/>
</dbReference>
<keyword evidence="3" id="KW-0328">Glycosyltransferase</keyword>
<evidence type="ECO:0000256" key="4">
    <source>
        <dbReference type="ARBA" id="ARBA00022679"/>
    </source>
</evidence>
<dbReference type="Proteomes" id="UP000471166">
    <property type="component" value="Unassembled WGS sequence"/>
</dbReference>
<sequence length="644" mass="71459">MTSQPILEEMTTETRAKALLQRIILPRPGEPLDVRTLYLEESPTNARRAHAPTRTSLSVGAESEVSFCTYFNALPASYWRRWSILSSVVLRLELAGHGRVDVYRSKADGSRIHVQGREFAVEPGADSTFVEFETELAPFEDGGWIWFDITTDTAVTLLAGGWYAPVEAPGDGSIAVGMPTFNRPTDAVKTLEALGSDPLVLDQMKAVIIPDQGNRKVVDEPGFAEAAAVLGDRLAIHDQPNLGGSGGYSRVMYEALKTTDAQYIVYMDDDIEIEPDSILRALAFARFAKSPILVGGQMLNLQERSHLHTMGEVVDRGIFMWTAAPNVEYDHDFSKYPLRDRDNSKLLHRRIDVDFNGWWTCVIPRQVAEEIGQPLPLFLKWDDVEYGLRARAAGYPTVTLPGAAVWHMAWSDKDDAIDWQAYFHLRNRLVVASLHLPGDGKPMVVNTIKATLKHLLCLEYSTVAIQNEAIRDFLAGPEGLFDLLPSALGKIHAMRKDYPDAVVLPSSTELPMASHHSVGAVGEPGNPLAKVARLAKGVVHNFRKVDPANHDTPQLNVPTLDARWFLLSQVDGVTVTTADGRGVVYRKRDPRKAAELLKEALRLRKELTARFPEMQQRYRAAHAELTSAAAWEKTFGISQNGIQK</sequence>
<accession>A0A6P1CQV5</accession>
<dbReference type="PANTHER" id="PTHR43179:SF12">
    <property type="entry name" value="GALACTOFURANOSYLTRANSFERASE GLFT2"/>
    <property type="match status" value="1"/>
</dbReference>
<reference evidence="7 8" key="1">
    <citation type="submission" date="2020-01" db="EMBL/GenBank/DDBJ databases">
        <title>Genetics and antimicrobial susceptibilities of Nocardia species isolated from the soil; a comparison with species isolated from humans.</title>
        <authorList>
            <person name="Carrasco G."/>
            <person name="Monzon S."/>
            <person name="Sansegundo M."/>
            <person name="Garcia E."/>
            <person name="Garrido N."/>
            <person name="Medina M.J."/>
            <person name="Villalon P."/>
            <person name="Ramirez-Arocha A.C."/>
            <person name="Jimenez P."/>
            <person name="Cuesta I."/>
            <person name="Valdezate S."/>
        </authorList>
    </citation>
    <scope>NUCLEOTIDE SEQUENCE [LARGE SCALE GENOMIC DNA]</scope>
    <source>
        <strain evidence="7 8">CNM20110626</strain>
    </source>
</reference>
<feature type="domain" description="Galactofuranosyltransferase GlfT2 N-terminal" evidence="5">
    <location>
        <begin position="20"/>
        <end position="165"/>
    </location>
</feature>
<dbReference type="Pfam" id="PF17994">
    <property type="entry name" value="Glft2_N"/>
    <property type="match status" value="1"/>
</dbReference>
<dbReference type="InterPro" id="IPR045699">
    <property type="entry name" value="GlfT2_C"/>
</dbReference>
<evidence type="ECO:0000313" key="7">
    <source>
        <dbReference type="EMBL" id="NEW34222.1"/>
    </source>
</evidence>
<dbReference type="GO" id="GO:0016757">
    <property type="term" value="F:glycosyltransferase activity"/>
    <property type="evidence" value="ECO:0007669"/>
    <property type="project" value="UniProtKB-KW"/>
</dbReference>
<keyword evidence="4 7" id="KW-0808">Transferase</keyword>
<evidence type="ECO:0000313" key="8">
    <source>
        <dbReference type="Proteomes" id="UP000471166"/>
    </source>
</evidence>
<comment type="pathway">
    <text evidence="1">Cell wall biogenesis; cell wall polysaccharide biosynthesis.</text>
</comment>
<gene>
    <name evidence="7" type="ORF">GV791_16890</name>
</gene>
<evidence type="ECO:0000256" key="2">
    <source>
        <dbReference type="ARBA" id="ARBA00006739"/>
    </source>
</evidence>
<dbReference type="Pfam" id="PF19320">
    <property type="entry name" value="GlfT2_domain3"/>
    <property type="match status" value="1"/>
</dbReference>
<dbReference type="PANTHER" id="PTHR43179">
    <property type="entry name" value="RHAMNOSYLTRANSFERASE WBBL"/>
    <property type="match status" value="1"/>
</dbReference>
<evidence type="ECO:0000256" key="1">
    <source>
        <dbReference type="ARBA" id="ARBA00004776"/>
    </source>
</evidence>
<dbReference type="Gene3D" id="3.90.550.60">
    <property type="match status" value="1"/>
</dbReference>
<proteinExistence type="inferred from homology"/>
<dbReference type="SUPFAM" id="SSF53448">
    <property type="entry name" value="Nucleotide-diphospho-sugar transferases"/>
    <property type="match status" value="1"/>
</dbReference>
<dbReference type="Pfam" id="PF13641">
    <property type="entry name" value="Glyco_tranf_2_3"/>
    <property type="match status" value="1"/>
</dbReference>